<accession>A0A5B7CIK6</accession>
<keyword evidence="2" id="KW-1185">Reference proteome</keyword>
<evidence type="ECO:0000313" key="2">
    <source>
        <dbReference type="Proteomes" id="UP000324222"/>
    </source>
</evidence>
<dbReference type="Proteomes" id="UP000324222">
    <property type="component" value="Unassembled WGS sequence"/>
</dbReference>
<organism evidence="1 2">
    <name type="scientific">Portunus trituberculatus</name>
    <name type="common">Swimming crab</name>
    <name type="synonym">Neptunus trituberculatus</name>
    <dbReference type="NCBI Taxonomy" id="210409"/>
    <lineage>
        <taxon>Eukaryota</taxon>
        <taxon>Metazoa</taxon>
        <taxon>Ecdysozoa</taxon>
        <taxon>Arthropoda</taxon>
        <taxon>Crustacea</taxon>
        <taxon>Multicrustacea</taxon>
        <taxon>Malacostraca</taxon>
        <taxon>Eumalacostraca</taxon>
        <taxon>Eucarida</taxon>
        <taxon>Decapoda</taxon>
        <taxon>Pleocyemata</taxon>
        <taxon>Brachyura</taxon>
        <taxon>Eubrachyura</taxon>
        <taxon>Portunoidea</taxon>
        <taxon>Portunidae</taxon>
        <taxon>Portuninae</taxon>
        <taxon>Portunus</taxon>
    </lineage>
</organism>
<reference evidence="1 2" key="1">
    <citation type="submission" date="2019-05" db="EMBL/GenBank/DDBJ databases">
        <title>Another draft genome of Portunus trituberculatus and its Hox gene families provides insights of decapod evolution.</title>
        <authorList>
            <person name="Jeong J.-H."/>
            <person name="Song I."/>
            <person name="Kim S."/>
            <person name="Choi T."/>
            <person name="Kim D."/>
            <person name="Ryu S."/>
            <person name="Kim W."/>
        </authorList>
    </citation>
    <scope>NUCLEOTIDE SEQUENCE [LARGE SCALE GENOMIC DNA]</scope>
    <source>
        <tissue evidence="1">Muscle</tissue>
    </source>
</reference>
<sequence>MEIVVEDSNKCTILVVRKRLKAIQQIMTSWDRISSHLDRIHISLEHPRADSIFIFSAATFELRMTNRDVDGMGGLKAVKS</sequence>
<proteinExistence type="predicted"/>
<protein>
    <submittedName>
        <fullName evidence="1">Uncharacterized protein</fullName>
    </submittedName>
</protein>
<dbReference type="EMBL" id="VSRR010000073">
    <property type="protein sequence ID" value="MPC09522.1"/>
    <property type="molecule type" value="Genomic_DNA"/>
</dbReference>
<name>A0A5B7CIK6_PORTR</name>
<dbReference type="AlphaFoldDB" id="A0A5B7CIK6"/>
<evidence type="ECO:0000313" key="1">
    <source>
        <dbReference type="EMBL" id="MPC09522.1"/>
    </source>
</evidence>
<gene>
    <name evidence="1" type="ORF">E2C01_002135</name>
</gene>
<comment type="caution">
    <text evidence="1">The sequence shown here is derived from an EMBL/GenBank/DDBJ whole genome shotgun (WGS) entry which is preliminary data.</text>
</comment>